<protein>
    <submittedName>
        <fullName evidence="1">Uncharacterized protein</fullName>
    </submittedName>
</protein>
<proteinExistence type="predicted"/>
<evidence type="ECO:0000313" key="1">
    <source>
        <dbReference type="EMBL" id="KKK45184.1"/>
    </source>
</evidence>
<gene>
    <name evidence="1" type="ORF">LCGC14_3165900</name>
</gene>
<dbReference type="AlphaFoldDB" id="A0A0F8XT32"/>
<name>A0A0F8XT32_9ZZZZ</name>
<organism evidence="1">
    <name type="scientific">marine sediment metagenome</name>
    <dbReference type="NCBI Taxonomy" id="412755"/>
    <lineage>
        <taxon>unclassified sequences</taxon>
        <taxon>metagenomes</taxon>
        <taxon>ecological metagenomes</taxon>
    </lineage>
</organism>
<reference evidence="1" key="1">
    <citation type="journal article" date="2015" name="Nature">
        <title>Complex archaea that bridge the gap between prokaryotes and eukaryotes.</title>
        <authorList>
            <person name="Spang A."/>
            <person name="Saw J.H."/>
            <person name="Jorgensen S.L."/>
            <person name="Zaremba-Niedzwiedzka K."/>
            <person name="Martijn J."/>
            <person name="Lind A.E."/>
            <person name="van Eijk R."/>
            <person name="Schleper C."/>
            <person name="Guy L."/>
            <person name="Ettema T.J."/>
        </authorList>
    </citation>
    <scope>NUCLEOTIDE SEQUENCE</scope>
</reference>
<accession>A0A0F8XT32</accession>
<comment type="caution">
    <text evidence="1">The sequence shown here is derived from an EMBL/GenBank/DDBJ whole genome shotgun (WGS) entry which is preliminary data.</text>
</comment>
<sequence length="56" mass="6597">MKRYNLRLVEMDSGETVHEIEIKYIVVNDSEVFIDNPIHATFIELEDAIEEDMKDV</sequence>
<dbReference type="EMBL" id="LAZR01070109">
    <property type="protein sequence ID" value="KKK45184.1"/>
    <property type="molecule type" value="Genomic_DNA"/>
</dbReference>